<dbReference type="CDD" id="cd02000">
    <property type="entry name" value="TPP_E1_PDC_ADC_BCADC"/>
    <property type="match status" value="1"/>
</dbReference>
<evidence type="ECO:0000256" key="8">
    <source>
        <dbReference type="ARBA" id="ARBA00025211"/>
    </source>
</evidence>
<evidence type="ECO:0000256" key="9">
    <source>
        <dbReference type="ARBA" id="ARBA00051231"/>
    </source>
</evidence>
<evidence type="ECO:0000256" key="5">
    <source>
        <dbReference type="ARBA" id="ARBA00023002"/>
    </source>
</evidence>
<keyword evidence="6 10" id="KW-0786">Thiamine pyrophosphate</keyword>
<dbReference type="AlphaFoldDB" id="Q9KG99"/>
<dbReference type="KEGG" id="bha:BH0213"/>
<comment type="subunit">
    <text evidence="2 10">Heterodimer of an alpha and a beta chain.</text>
</comment>
<dbReference type="EMBL" id="BA000004">
    <property type="protein sequence ID" value="BAB03932.1"/>
    <property type="molecule type" value="Genomic_DNA"/>
</dbReference>
<evidence type="ECO:0000256" key="7">
    <source>
        <dbReference type="ARBA" id="ARBA00023317"/>
    </source>
</evidence>
<comment type="cofactor">
    <cofactor evidence="1 10">
        <name>thiamine diphosphate</name>
        <dbReference type="ChEBI" id="CHEBI:58937"/>
    </cofactor>
</comment>
<dbReference type="PANTHER" id="PTHR43380">
    <property type="entry name" value="2-OXOISOVALERATE DEHYDROGENASE SUBUNIT ALPHA, MITOCHONDRIAL"/>
    <property type="match status" value="1"/>
</dbReference>
<dbReference type="eggNOG" id="COG1071">
    <property type="taxonomic scope" value="Bacteria"/>
</dbReference>
<dbReference type="HOGENOM" id="CLU_029393_1_0_9"/>
<gene>
    <name evidence="12" type="ordered locus">BH0213</name>
</gene>
<evidence type="ECO:0000313" key="12">
    <source>
        <dbReference type="EMBL" id="BAB03932.1"/>
    </source>
</evidence>
<dbReference type="GO" id="GO:0009083">
    <property type="term" value="P:branched-chain amino acid catabolic process"/>
    <property type="evidence" value="ECO:0007669"/>
    <property type="project" value="TreeGrafter"/>
</dbReference>
<dbReference type="Pfam" id="PF00676">
    <property type="entry name" value="E1_dh"/>
    <property type="match status" value="1"/>
</dbReference>
<protein>
    <recommendedName>
        <fullName evidence="4 10">Pyruvate dehydrogenase E1 component subunit alpha</fullName>
        <ecNumber evidence="3 10">1.2.4.1</ecNumber>
    </recommendedName>
</protein>
<dbReference type="RefSeq" id="WP_010896395.1">
    <property type="nucleotide sequence ID" value="NC_002570.2"/>
</dbReference>
<dbReference type="InterPro" id="IPR001017">
    <property type="entry name" value="DH_E1"/>
</dbReference>
<dbReference type="InterPro" id="IPR017596">
    <property type="entry name" value="PdhA/BkdA"/>
</dbReference>
<dbReference type="EC" id="1.2.4.1" evidence="3 10"/>
<evidence type="ECO:0000256" key="1">
    <source>
        <dbReference type="ARBA" id="ARBA00001964"/>
    </source>
</evidence>
<keyword evidence="5 10" id="KW-0560">Oxidoreductase</keyword>
<keyword evidence="13" id="KW-1185">Reference proteome</keyword>
<dbReference type="InterPro" id="IPR050771">
    <property type="entry name" value="Alpha-ketoacid_DH_E1_comp"/>
</dbReference>
<sequence length="367" mass="42078">MAIENKGIQRELKHEENLFQVLTPKGECQYEGSEFLDKTFVLSMYKQMINCREFDEKALKLQRQGRIGTYASFKGQEACQIGGALALRPTDWLFPTYRDHAAISTHGQPWHRIFLYWMGHMDGSLSPDDRNILPPAVPIATQMLHAVGTAWADKLKGNPHVSLVFFGDGATSEGDFHEALNFAGVYQTPTIFFCQNNGYAISVPFEKQSASKTIKQRSVAYDMRGERVDGNDIFAVYLTVKRAIEQARKGRGPTLIEAVTTRFGSHTTADDAKKYRDQEEIERTWKEMQDPLTRLKAYIQAKGWLSEEEEAQMKAKIRETIDEELSMAEQYPKPSISQMFEHVYENQPWYVKEQEQELAELLGKEKR</sequence>
<dbReference type="Gene3D" id="3.40.50.970">
    <property type="match status" value="1"/>
</dbReference>
<name>Q9KG99_HALH5</name>
<feature type="domain" description="Dehydrogenase E1 component" evidence="11">
    <location>
        <begin position="46"/>
        <end position="336"/>
    </location>
</feature>
<dbReference type="PIR" id="E83676">
    <property type="entry name" value="E83676"/>
</dbReference>
<organism evidence="12 13">
    <name type="scientific">Halalkalibacterium halodurans (strain ATCC BAA-125 / DSM 18197 / FERM 7344 / JCM 9153 / C-125)</name>
    <name type="common">Bacillus halodurans</name>
    <dbReference type="NCBI Taxonomy" id="272558"/>
    <lineage>
        <taxon>Bacteria</taxon>
        <taxon>Bacillati</taxon>
        <taxon>Bacillota</taxon>
        <taxon>Bacilli</taxon>
        <taxon>Bacillales</taxon>
        <taxon>Bacillaceae</taxon>
        <taxon>Halalkalibacterium (ex Joshi et al. 2022)</taxon>
    </lineage>
</organism>
<dbReference type="Proteomes" id="UP000001258">
    <property type="component" value="Chromosome"/>
</dbReference>
<proteinExistence type="predicted"/>
<comment type="catalytic activity">
    <reaction evidence="9 10">
        <text>N(6)-[(R)-lipoyl]-L-lysyl-[protein] + pyruvate + H(+) = N(6)-[(R)-S(8)-acetyldihydrolipoyl]-L-lysyl-[protein] + CO2</text>
        <dbReference type="Rhea" id="RHEA:19189"/>
        <dbReference type="Rhea" id="RHEA-COMP:10474"/>
        <dbReference type="Rhea" id="RHEA-COMP:10478"/>
        <dbReference type="ChEBI" id="CHEBI:15361"/>
        <dbReference type="ChEBI" id="CHEBI:15378"/>
        <dbReference type="ChEBI" id="CHEBI:16526"/>
        <dbReference type="ChEBI" id="CHEBI:83099"/>
        <dbReference type="ChEBI" id="CHEBI:83111"/>
        <dbReference type="EC" id="1.2.4.1"/>
    </reaction>
</comment>
<keyword evidence="7 10" id="KW-0670">Pyruvate</keyword>
<reference evidence="12 13" key="1">
    <citation type="journal article" date="2000" name="Nucleic Acids Res.">
        <title>Complete genome sequence of the alkaliphilic bacterium Bacillus halodurans and genomic sequence comparison with Bacillus subtilis.</title>
        <authorList>
            <person name="Takami H."/>
            <person name="Nakasone K."/>
            <person name="Takaki Y."/>
            <person name="Maeno G."/>
            <person name="Sasaki R."/>
            <person name="Masui N."/>
            <person name="Fuji F."/>
            <person name="Hirama C."/>
            <person name="Nakamura Y."/>
            <person name="Ogasawara N."/>
            <person name="Kuhara S."/>
            <person name="Horikoshi K."/>
        </authorList>
    </citation>
    <scope>NUCLEOTIDE SEQUENCE [LARGE SCALE GENOMIC DNA]</scope>
    <source>
        <strain evidence="13">ATCC BAA-125 / DSM 18197 / FERM 7344 / JCM 9153 / C-125</strain>
    </source>
</reference>
<comment type="function">
    <text evidence="8 10">The pyruvate dehydrogenase complex catalyzes the overall conversion of pyruvate to acetyl-CoA and CO(2). It contains multiple copies of three enzymatic components: pyruvate dehydrogenase (E1), dihydrolipoamide acetyltransferase (E2) and lipoamide dehydrogenase (E3).</text>
</comment>
<accession>Q9KG99</accession>
<evidence type="ECO:0000256" key="2">
    <source>
        <dbReference type="ARBA" id="ARBA00011870"/>
    </source>
</evidence>
<dbReference type="OrthoDB" id="9766715at2"/>
<dbReference type="PANTHER" id="PTHR43380:SF1">
    <property type="entry name" value="2-OXOISOVALERATE DEHYDROGENASE SUBUNIT ALPHA, MITOCHONDRIAL"/>
    <property type="match status" value="1"/>
</dbReference>
<evidence type="ECO:0000259" key="11">
    <source>
        <dbReference type="Pfam" id="PF00676"/>
    </source>
</evidence>
<evidence type="ECO:0000256" key="3">
    <source>
        <dbReference type="ARBA" id="ARBA00012281"/>
    </source>
</evidence>
<dbReference type="STRING" id="272558.gene:10726053"/>
<evidence type="ECO:0000256" key="10">
    <source>
        <dbReference type="RuleBase" id="RU366007"/>
    </source>
</evidence>
<dbReference type="InterPro" id="IPR029061">
    <property type="entry name" value="THDP-binding"/>
</dbReference>
<evidence type="ECO:0000313" key="13">
    <source>
        <dbReference type="Proteomes" id="UP000001258"/>
    </source>
</evidence>
<dbReference type="NCBIfam" id="TIGR03181">
    <property type="entry name" value="PDH_E1_alph_x"/>
    <property type="match status" value="1"/>
</dbReference>
<evidence type="ECO:0000256" key="6">
    <source>
        <dbReference type="ARBA" id="ARBA00023052"/>
    </source>
</evidence>
<dbReference type="GO" id="GO:0004739">
    <property type="term" value="F:pyruvate dehydrogenase (acetyl-transferring) activity"/>
    <property type="evidence" value="ECO:0007669"/>
    <property type="project" value="UniProtKB-UniRule"/>
</dbReference>
<evidence type="ECO:0000256" key="4">
    <source>
        <dbReference type="ARBA" id="ARBA00014159"/>
    </source>
</evidence>
<dbReference type="SUPFAM" id="SSF52518">
    <property type="entry name" value="Thiamin diphosphate-binding fold (THDP-binding)"/>
    <property type="match status" value="1"/>
</dbReference>